<feature type="compositionally biased region" description="Gly residues" evidence="1">
    <location>
        <begin position="28"/>
        <end position="43"/>
    </location>
</feature>
<dbReference type="AlphaFoldDB" id="R1CCF3"/>
<sequence>RGERRGEGGERGVRRRRGGRGSGRRRVGGGGGGGGGGRGGGGAREFCDAEFGHGRGSGAGRPARAGRGGGGAREGVGGALVADHKQRRVGGHQARGARRAREARVGEDALLPLVPALRVAGEVGLRGGRRALLPAPQQRSRADRRRQADPVLERRVRGPF</sequence>
<gene>
    <name evidence="2" type="ORF">EMIHUDRAFT_450925</name>
</gene>
<feature type="compositionally biased region" description="Basic residues" evidence="1">
    <location>
        <begin position="85"/>
        <end position="98"/>
    </location>
</feature>
<feature type="compositionally biased region" description="Gly residues" evidence="1">
    <location>
        <begin position="66"/>
        <end position="78"/>
    </location>
</feature>
<evidence type="ECO:0000313" key="2">
    <source>
        <dbReference type="EMBL" id="EOD20418.1"/>
    </source>
</evidence>
<feature type="region of interest" description="Disordered" evidence="1">
    <location>
        <begin position="1"/>
        <end position="100"/>
    </location>
</feature>
<feature type="region of interest" description="Disordered" evidence="1">
    <location>
        <begin position="129"/>
        <end position="160"/>
    </location>
</feature>
<feature type="non-terminal residue" evidence="2">
    <location>
        <position position="1"/>
    </location>
</feature>
<proteinExistence type="predicted"/>
<feature type="compositionally biased region" description="Basic and acidic residues" evidence="1">
    <location>
        <begin position="145"/>
        <end position="160"/>
    </location>
</feature>
<feature type="compositionally biased region" description="Basic residues" evidence="1">
    <location>
        <begin position="13"/>
        <end position="27"/>
    </location>
</feature>
<dbReference type="GeneID" id="17265964"/>
<dbReference type="EMBL" id="KB866075">
    <property type="protein sequence ID" value="EOD20418.1"/>
    <property type="molecule type" value="Genomic_DNA"/>
</dbReference>
<evidence type="ECO:0000256" key="1">
    <source>
        <dbReference type="SAM" id="MobiDB-lite"/>
    </source>
</evidence>
<reference evidence="2" key="1">
    <citation type="submission" date="2012-07" db="EMBL/GenBank/DDBJ databases">
        <title>Genome variability drives Emilianias global distribution.</title>
        <authorList>
            <consortium name="DOE Joint Genome Institute"/>
            <person name="Read B."/>
            <person name="Kegel J."/>
            <person name="Klute M."/>
            <person name="Kuo A."/>
            <person name="Lefebvre S.C."/>
            <person name="Maumus F."/>
            <person name="Mayer C."/>
            <person name="Miller J."/>
            <person name="Allen A."/>
            <person name="Bidle K."/>
            <person name="Borodovsky M."/>
            <person name="Bowler C."/>
            <person name="Brownlee C."/>
            <person name="Claverie J.-M."/>
            <person name="Cock M."/>
            <person name="De Vargas C."/>
            <person name="Elias M."/>
            <person name="Frickenhaus S."/>
            <person name="Gladyshev V.N."/>
            <person name="Gonzalez K."/>
            <person name="Guda C."/>
            <person name="Hadaegh A."/>
            <person name="Herman E."/>
            <person name="Iglesias-Rodriguez D."/>
            <person name="Jones B."/>
            <person name="Lawson T."/>
            <person name="Leese F."/>
            <person name="Lin Y.-C."/>
            <person name="Lindquist E."/>
            <person name="Lobanov A."/>
            <person name="Lucas S."/>
            <person name="Malik S.-H.B."/>
            <person name="Marsh M.E."/>
            <person name="Mock T."/>
            <person name="Monier A."/>
            <person name="Moreau H."/>
            <person name="Mueller-Roeber B."/>
            <person name="Napier J."/>
            <person name="Ogata H."/>
            <person name="Parker M."/>
            <person name="Probert I."/>
            <person name="Quesneville H."/>
            <person name="Raines C."/>
            <person name="Rensing S."/>
            <person name="Riano-Pachon D.M."/>
            <person name="Richier S."/>
            <person name="Rokitta S."/>
            <person name="Salamov A."/>
            <person name="Sarno A.F."/>
            <person name="Schmutz J."/>
            <person name="Schroeder D."/>
            <person name="Shiraiwa Y."/>
            <person name="Soanes D.M."/>
            <person name="Valentin K."/>
            <person name="Van Der Giezen M."/>
            <person name="Van Der Peer Y."/>
            <person name="Vardi A."/>
            <person name="Verret F."/>
            <person name="Von Dassow P."/>
            <person name="Wheeler G."/>
            <person name="Williams B."/>
            <person name="Wilson W."/>
            <person name="Wolfe G."/>
            <person name="Wurch L.L."/>
            <person name="Young J."/>
            <person name="Dacks J.B."/>
            <person name="Delwiche C.F."/>
            <person name="Dyhrman S."/>
            <person name="Glockner G."/>
            <person name="John U."/>
            <person name="Richards T."/>
            <person name="Worden A.Z."/>
            <person name="Zhang X."/>
            <person name="Grigoriev I.V."/>
        </authorList>
    </citation>
    <scope>NUCLEOTIDE SEQUENCE</scope>
    <source>
        <strain evidence="2">CCMP1516</strain>
    </source>
</reference>
<dbReference type="KEGG" id="ehx:EMIHUDRAFT_450925"/>
<accession>R1CCF3</accession>
<protein>
    <submittedName>
        <fullName evidence="2">Uncharacterized protein</fullName>
    </submittedName>
</protein>
<feature type="compositionally biased region" description="Basic and acidic residues" evidence="1">
    <location>
        <begin position="1"/>
        <end position="12"/>
    </location>
</feature>
<dbReference type="RefSeq" id="XP_005772847.1">
    <property type="nucleotide sequence ID" value="XM_005772790.1"/>
</dbReference>
<name>R1CCF3_EMIHU</name>
<dbReference type="HOGENOM" id="CLU_1656727_0_0_1"/>
<organism evidence="2">
    <name type="scientific">Emiliania huxleyi</name>
    <name type="common">Coccolithophore</name>
    <name type="synonym">Pontosphaera huxleyi</name>
    <dbReference type="NCBI Taxonomy" id="2903"/>
    <lineage>
        <taxon>Eukaryota</taxon>
        <taxon>Haptista</taxon>
        <taxon>Haptophyta</taxon>
        <taxon>Prymnesiophyceae</taxon>
        <taxon>Isochrysidales</taxon>
        <taxon>Noelaerhabdaceae</taxon>
        <taxon>Emiliania</taxon>
    </lineage>
</organism>